<dbReference type="HAMAP" id="MF_01334">
    <property type="entry name" value="Ribosomal_bL25_CTC"/>
    <property type="match status" value="1"/>
</dbReference>
<comment type="caution">
    <text evidence="9">The sequence shown here is derived from an EMBL/GenBank/DDBJ whole genome shotgun (WGS) entry which is preliminary data.</text>
</comment>
<evidence type="ECO:0000256" key="6">
    <source>
        <dbReference type="SAM" id="MobiDB-lite"/>
    </source>
</evidence>
<evidence type="ECO:0000313" key="9">
    <source>
        <dbReference type="EMBL" id="KRO49341.1"/>
    </source>
</evidence>
<evidence type="ECO:0000256" key="2">
    <source>
        <dbReference type="ARBA" id="ARBA00022884"/>
    </source>
</evidence>
<dbReference type="InterPro" id="IPR037121">
    <property type="entry name" value="Ribosomal_bL25_C"/>
</dbReference>
<reference evidence="9 10" key="1">
    <citation type="submission" date="2015-10" db="EMBL/GenBank/DDBJ databases">
        <title>Metagenome-Assembled Genomes uncover a global brackish microbiome.</title>
        <authorList>
            <person name="Hugerth L.W."/>
            <person name="Larsson J."/>
            <person name="Alneberg J."/>
            <person name="Lindh M.V."/>
            <person name="Legrand C."/>
            <person name="Pinhassi J."/>
            <person name="Andersson A.F."/>
        </authorList>
    </citation>
    <scope>NUCLEOTIDE SEQUENCE [LARGE SCALE GENOMIC DNA]</scope>
    <source>
        <strain evidence="9">BACL6 MAG-120924-bin43</strain>
    </source>
</reference>
<feature type="domain" description="Large ribosomal subunit protein bL25 L25" evidence="7">
    <location>
        <begin position="10"/>
        <end position="92"/>
    </location>
</feature>
<evidence type="ECO:0000259" key="8">
    <source>
        <dbReference type="Pfam" id="PF14693"/>
    </source>
</evidence>
<evidence type="ECO:0000313" key="10">
    <source>
        <dbReference type="Proteomes" id="UP000051017"/>
    </source>
</evidence>
<protein>
    <recommendedName>
        <fullName evidence="5">Large ribosomal subunit protein bL25</fullName>
    </recommendedName>
    <alternativeName>
        <fullName evidence="5">General stress protein CTC</fullName>
    </alternativeName>
</protein>
<dbReference type="GO" id="GO:0006412">
    <property type="term" value="P:translation"/>
    <property type="evidence" value="ECO:0007669"/>
    <property type="project" value="UniProtKB-UniRule"/>
</dbReference>
<organism evidence="9 10">
    <name type="scientific">Acidimicrobiia bacterium BACL6 MAG-120924-bin43</name>
    <dbReference type="NCBI Taxonomy" id="1655583"/>
    <lineage>
        <taxon>Bacteria</taxon>
        <taxon>Bacillati</taxon>
        <taxon>Actinomycetota</taxon>
        <taxon>Acidimicrobiia</taxon>
        <taxon>acIV cluster</taxon>
    </lineage>
</organism>
<gene>
    <name evidence="5" type="primary">rplY</name>
    <name evidence="5" type="synonym">ctc</name>
    <name evidence="9" type="ORF">ABR75_03720</name>
</gene>
<dbReference type="PANTHER" id="PTHR33284">
    <property type="entry name" value="RIBOSOMAL PROTEIN L25/GLN-TRNA SYNTHETASE, ANTI-CODON-BINDING DOMAIN-CONTAINING PROTEIN"/>
    <property type="match status" value="1"/>
</dbReference>
<dbReference type="GO" id="GO:0003735">
    <property type="term" value="F:structural constituent of ribosome"/>
    <property type="evidence" value="ECO:0007669"/>
    <property type="project" value="InterPro"/>
</dbReference>
<keyword evidence="2 5" id="KW-0694">RNA-binding</keyword>
<evidence type="ECO:0000259" key="7">
    <source>
        <dbReference type="Pfam" id="PF01386"/>
    </source>
</evidence>
<name>A0A0R2QLT1_9ACTN</name>
<keyword evidence="1 5" id="KW-0699">rRNA-binding</keyword>
<dbReference type="InterPro" id="IPR011035">
    <property type="entry name" value="Ribosomal_bL25/Gln-tRNA_synth"/>
</dbReference>
<dbReference type="GO" id="GO:0022625">
    <property type="term" value="C:cytosolic large ribosomal subunit"/>
    <property type="evidence" value="ECO:0007669"/>
    <property type="project" value="TreeGrafter"/>
</dbReference>
<dbReference type="SUPFAM" id="SSF50715">
    <property type="entry name" value="Ribosomal protein L25-like"/>
    <property type="match status" value="1"/>
</dbReference>
<feature type="region of interest" description="Disordered" evidence="6">
    <location>
        <begin position="191"/>
        <end position="217"/>
    </location>
</feature>
<evidence type="ECO:0000256" key="3">
    <source>
        <dbReference type="ARBA" id="ARBA00022980"/>
    </source>
</evidence>
<dbReference type="Gene3D" id="2.170.120.20">
    <property type="entry name" value="Ribosomal protein L25, beta domain"/>
    <property type="match status" value="1"/>
</dbReference>
<keyword evidence="4 5" id="KW-0687">Ribonucleoprotein</keyword>
<sequence length="217" mass="23093">MTTVLITKTGRTTGSPESRRLRNAENIPAVIYGHGMTPILFTVGRRDLRIALSGPAGANTILELQVDDKKYPAIVKELQRDPVKRTVSHIDFMQINLSEEITMSVPVHLTGTAKAVLAEGGLVDAAVDRIEVRASADNIPNEIIIDVTNMKMNDVIRMGDIKLPKGVTAVLDEDMVIVTVLTTKAEAEKTVVAPTDDDAGETAAGAPAAGDDKPAAS</sequence>
<feature type="domain" description="Large ribosomal subunit protein bL25 beta" evidence="8">
    <location>
        <begin position="100"/>
        <end position="183"/>
    </location>
</feature>
<dbReference type="Gene3D" id="2.40.240.10">
    <property type="entry name" value="Ribosomal Protein L25, Chain P"/>
    <property type="match status" value="1"/>
</dbReference>
<dbReference type="InterPro" id="IPR020057">
    <property type="entry name" value="Ribosomal_bL25_b-dom"/>
</dbReference>
<dbReference type="CDD" id="cd00495">
    <property type="entry name" value="Ribosomal_L25_TL5_CTC"/>
    <property type="match status" value="1"/>
</dbReference>
<comment type="subunit">
    <text evidence="5">Part of the 50S ribosomal subunit; part of the 5S rRNA/L5/L18/L25 subcomplex. Contacts the 5S rRNA. Binds to the 5S rRNA independently of L5 and L18.</text>
</comment>
<dbReference type="InterPro" id="IPR020930">
    <property type="entry name" value="Ribosomal_uL5_bac-type"/>
</dbReference>
<dbReference type="Pfam" id="PF14693">
    <property type="entry name" value="Ribosomal_TL5_C"/>
    <property type="match status" value="1"/>
</dbReference>
<evidence type="ECO:0000256" key="4">
    <source>
        <dbReference type="ARBA" id="ARBA00023274"/>
    </source>
</evidence>
<dbReference type="GO" id="GO:0008097">
    <property type="term" value="F:5S rRNA binding"/>
    <property type="evidence" value="ECO:0007669"/>
    <property type="project" value="InterPro"/>
</dbReference>
<evidence type="ECO:0000256" key="5">
    <source>
        <dbReference type="HAMAP-Rule" id="MF_01334"/>
    </source>
</evidence>
<keyword evidence="3 5" id="KW-0689">Ribosomal protein</keyword>
<comment type="similarity">
    <text evidence="5">Belongs to the bacterial ribosomal protein bL25 family. CTC subfamily.</text>
</comment>
<dbReference type="InterPro" id="IPR001021">
    <property type="entry name" value="Ribosomal_bL25_long"/>
</dbReference>
<proteinExistence type="inferred from homology"/>
<dbReference type="Proteomes" id="UP000051017">
    <property type="component" value="Unassembled WGS sequence"/>
</dbReference>
<dbReference type="InterPro" id="IPR020056">
    <property type="entry name" value="Rbsml_bL25/Gln-tRNA_synth_N"/>
</dbReference>
<accession>A0A0R2QLT1</accession>
<dbReference type="PANTHER" id="PTHR33284:SF1">
    <property type="entry name" value="RIBOSOMAL PROTEIN L25_GLN-TRNA SYNTHETASE, ANTI-CODON-BINDING DOMAIN-CONTAINING PROTEIN"/>
    <property type="match status" value="1"/>
</dbReference>
<dbReference type="NCBIfam" id="TIGR00731">
    <property type="entry name" value="bL25_bact_ctc"/>
    <property type="match status" value="1"/>
</dbReference>
<dbReference type="InterPro" id="IPR029751">
    <property type="entry name" value="Ribosomal_L25_dom"/>
</dbReference>
<dbReference type="EMBL" id="LIBJ01000018">
    <property type="protein sequence ID" value="KRO49341.1"/>
    <property type="molecule type" value="Genomic_DNA"/>
</dbReference>
<dbReference type="AlphaFoldDB" id="A0A0R2QLT1"/>
<comment type="function">
    <text evidence="5">This is one of the proteins that binds to the 5S RNA in the ribosome where it forms part of the central protuberance.</text>
</comment>
<evidence type="ECO:0000256" key="1">
    <source>
        <dbReference type="ARBA" id="ARBA00022730"/>
    </source>
</evidence>
<dbReference type="Pfam" id="PF01386">
    <property type="entry name" value="Ribosomal_L25p"/>
    <property type="match status" value="1"/>
</dbReference>